<gene>
    <name evidence="13" type="ORF">Taro_051960</name>
</gene>
<dbReference type="InterPro" id="IPR023296">
    <property type="entry name" value="Glyco_hydro_beta-prop_sf"/>
</dbReference>
<keyword evidence="3" id="KW-0926">Vacuole</keyword>
<accession>A0A843XH74</accession>
<dbReference type="Pfam" id="PF11837">
    <property type="entry name" value="INV_N"/>
    <property type="match status" value="1"/>
</dbReference>
<evidence type="ECO:0000256" key="4">
    <source>
        <dbReference type="ARBA" id="ARBA00022801"/>
    </source>
</evidence>
<proteinExistence type="inferred from homology"/>
<evidence type="ECO:0000256" key="9">
    <source>
        <dbReference type="SAM" id="Phobius"/>
    </source>
</evidence>
<evidence type="ECO:0000313" key="14">
    <source>
        <dbReference type="Proteomes" id="UP000652761"/>
    </source>
</evidence>
<evidence type="ECO:0000313" key="13">
    <source>
        <dbReference type="EMBL" id="MQM18958.1"/>
    </source>
</evidence>
<evidence type="ECO:0000259" key="11">
    <source>
        <dbReference type="Pfam" id="PF08244"/>
    </source>
</evidence>
<feature type="domain" description="Glycosyl hydrolase family 32 N-terminal" evidence="10">
    <location>
        <begin position="213"/>
        <end position="517"/>
    </location>
</feature>
<dbReference type="Gene3D" id="2.60.120.560">
    <property type="entry name" value="Exo-inulinase, domain 1"/>
    <property type="match status" value="1"/>
</dbReference>
<evidence type="ECO:0000256" key="7">
    <source>
        <dbReference type="RuleBase" id="RU362110"/>
    </source>
</evidence>
<dbReference type="GO" id="GO:0005975">
    <property type="term" value="P:carbohydrate metabolic process"/>
    <property type="evidence" value="ECO:0007669"/>
    <property type="project" value="InterPro"/>
</dbReference>
<dbReference type="SMART" id="SM00640">
    <property type="entry name" value="Glyco_32"/>
    <property type="match status" value="1"/>
</dbReference>
<dbReference type="AlphaFoldDB" id="A0A843XH74"/>
<evidence type="ECO:0000256" key="2">
    <source>
        <dbReference type="ARBA" id="ARBA00009902"/>
    </source>
</evidence>
<keyword evidence="9" id="KW-0812">Transmembrane</keyword>
<comment type="subcellular location">
    <subcellularLocation>
        <location evidence="1">Vacuole</location>
    </subcellularLocation>
</comment>
<feature type="compositionally biased region" description="Pro residues" evidence="8">
    <location>
        <begin position="85"/>
        <end position="103"/>
    </location>
</feature>
<evidence type="ECO:0000256" key="5">
    <source>
        <dbReference type="ARBA" id="ARBA00023180"/>
    </source>
</evidence>
<keyword evidence="6 7" id="KW-0326">Glycosidase</keyword>
<reference evidence="13" key="1">
    <citation type="submission" date="2017-07" db="EMBL/GenBank/DDBJ databases">
        <title>Taro Niue Genome Assembly and Annotation.</title>
        <authorList>
            <person name="Atibalentja N."/>
            <person name="Keating K."/>
            <person name="Fields C.J."/>
        </authorList>
    </citation>
    <scope>NUCLEOTIDE SEQUENCE</scope>
    <source>
        <strain evidence="13">Niue_2</strain>
        <tissue evidence="13">Leaf</tissue>
    </source>
</reference>
<dbReference type="InterPro" id="IPR001362">
    <property type="entry name" value="Glyco_hydro_32"/>
</dbReference>
<comment type="caution">
    <text evidence="13">The sequence shown here is derived from an EMBL/GenBank/DDBJ whole genome shotgun (WGS) entry which is preliminary data.</text>
</comment>
<dbReference type="GO" id="GO:0004564">
    <property type="term" value="F:beta-fructofuranosidase activity"/>
    <property type="evidence" value="ECO:0007669"/>
    <property type="project" value="InterPro"/>
</dbReference>
<protein>
    <recommendedName>
        <fullName evidence="15">Beta-fructofuranosidase</fullName>
    </recommendedName>
</protein>
<dbReference type="InterPro" id="IPR050551">
    <property type="entry name" value="Fructan_Metab_Enzymes"/>
</dbReference>
<evidence type="ECO:0008006" key="15">
    <source>
        <dbReference type="Google" id="ProtNLM"/>
    </source>
</evidence>
<evidence type="ECO:0000256" key="3">
    <source>
        <dbReference type="ARBA" id="ARBA00022554"/>
    </source>
</evidence>
<keyword evidence="9" id="KW-1133">Transmembrane helix</keyword>
<feature type="domain" description="Glycosyl hydrolase family 32 C-terminal" evidence="11">
    <location>
        <begin position="520"/>
        <end position="762"/>
    </location>
</feature>
<dbReference type="SUPFAM" id="SSF49899">
    <property type="entry name" value="Concanavalin A-like lectins/glucanases"/>
    <property type="match status" value="1"/>
</dbReference>
<dbReference type="InterPro" id="IPR013320">
    <property type="entry name" value="ConA-like_dom_sf"/>
</dbReference>
<keyword evidence="14" id="KW-1185">Reference proteome</keyword>
<feature type="domain" description="Beta-fructofuranosidase N-terminal" evidence="12">
    <location>
        <begin position="23"/>
        <end position="133"/>
    </location>
</feature>
<keyword evidence="5" id="KW-0325">Glycoprotein</keyword>
<dbReference type="CDD" id="cd18624">
    <property type="entry name" value="GH32_Fruct1-like"/>
    <property type="match status" value="1"/>
</dbReference>
<evidence type="ECO:0000259" key="10">
    <source>
        <dbReference type="Pfam" id="PF00251"/>
    </source>
</evidence>
<feature type="transmembrane region" description="Helical" evidence="9">
    <location>
        <begin position="53"/>
        <end position="74"/>
    </location>
</feature>
<evidence type="ECO:0000259" key="12">
    <source>
        <dbReference type="Pfam" id="PF11837"/>
    </source>
</evidence>
<comment type="similarity">
    <text evidence="2 7">Belongs to the glycosyl hydrolase 32 family.</text>
</comment>
<keyword evidence="9" id="KW-0472">Membrane</keyword>
<dbReference type="Gene3D" id="2.115.10.20">
    <property type="entry name" value="Glycosyl hydrolase domain, family 43"/>
    <property type="match status" value="1"/>
</dbReference>
<dbReference type="GO" id="GO:0005773">
    <property type="term" value="C:vacuole"/>
    <property type="evidence" value="ECO:0007669"/>
    <property type="project" value="UniProtKB-SubCell"/>
</dbReference>
<dbReference type="InterPro" id="IPR013189">
    <property type="entry name" value="Glyco_hydro_32_C"/>
</dbReference>
<dbReference type="Pfam" id="PF00251">
    <property type="entry name" value="Glyco_hydro_32N"/>
    <property type="match status" value="1"/>
</dbReference>
<dbReference type="InterPro" id="IPR021792">
    <property type="entry name" value="Beta-fructofuranosidase_N"/>
</dbReference>
<evidence type="ECO:0000256" key="1">
    <source>
        <dbReference type="ARBA" id="ARBA00004116"/>
    </source>
</evidence>
<feature type="compositionally biased region" description="Polar residues" evidence="8">
    <location>
        <begin position="107"/>
        <end position="116"/>
    </location>
</feature>
<dbReference type="SUPFAM" id="SSF75005">
    <property type="entry name" value="Arabinanase/levansucrase/invertase"/>
    <property type="match status" value="1"/>
</dbReference>
<dbReference type="Pfam" id="PF08244">
    <property type="entry name" value="Glyco_hydro_32C"/>
    <property type="match status" value="1"/>
</dbReference>
<dbReference type="Proteomes" id="UP000652761">
    <property type="component" value="Unassembled WGS sequence"/>
</dbReference>
<dbReference type="EMBL" id="NMUH01008549">
    <property type="protein sequence ID" value="MQM18958.1"/>
    <property type="molecule type" value="Genomic_DNA"/>
</dbReference>
<feature type="region of interest" description="Disordered" evidence="8">
    <location>
        <begin position="82"/>
        <end position="125"/>
    </location>
</feature>
<evidence type="ECO:0000256" key="6">
    <source>
        <dbReference type="ARBA" id="ARBA00023295"/>
    </source>
</evidence>
<name>A0A843XH74_COLES</name>
<dbReference type="InterPro" id="IPR013148">
    <property type="entry name" value="Glyco_hydro_32_N"/>
</dbReference>
<dbReference type="PANTHER" id="PTHR31953">
    <property type="entry name" value="BETA-FRUCTOFURANOSIDASE, INSOLUBLE ISOENZYME CWINV1-RELATED"/>
    <property type="match status" value="1"/>
</dbReference>
<dbReference type="FunFam" id="2.115.10.20:FF:000001">
    <property type="entry name" value="Beta-fructofuranosidase, insoluble isoenzyme CWINV1"/>
    <property type="match status" value="1"/>
</dbReference>
<sequence length="777" mass="85455">MSATAQDLGPGISAASFSIPCSYGPLPAAAPNEPLLGFPSSATSPPRPRGLDFALRTVALALACVFLLALVLSLTSTGPDGFWPHGPPQPEDPPAVREPPPSRGPSQGVSEKSSGAQRLGGARSHFPWTNNMLSWQRTAFHFQPEKNWMNGTYGGTRPPTSPSLPNCSFSLFPCFPPFTDSNCSYFVSPSWWARDAWRDAGILWRRFSLFQILMGWYHLFYQYNPDSAVWGNITWGHAVSRDLIHWLYLPLALVPDRWYDAGGVWSGSATLLPDGRLVMLYTGSTNASVQVQNLAFPEDPADPLLVKWTKYAGNPVLVPPKGISTLDFRDPTTAWYVAADGAWRITIGSKDARKTGLSLVYSTKDFYKYELLDGVLHAVPATGMWECIDFYPVETEGVKGLDTSANGPGVKHVLKASLDDDKHDYYAIGTYDPETNRWTPDDADLDVGIGLRLDYGKYYASKTFYDQEKKRRVLWGWIGETDSEQADIKKGWASIQTVPRTVVLDQKTGGRNLLQWPVEEVESLRQGSKAYVGVRVPAGFVVPLDVGEATQLDIEAEFEVDKDALEATAEADVLYNCSTSGGAAERGALGPFGLLVLADESLSEQTAVYFYVARNADGGLRTFVCQDELRYVPDPALNPTPFYFPAFSNSHGGREECAFSHVRKQGDEYSELRKFPGNCRSSKANDLVKRIYGSTVPVLDGEKLFLRILVDHSIVETFGQGGRAAITSRVYPTEAIYGDARLFLFNNATRGHVTATSVNIWHISSASIRPYTPAEGI</sequence>
<dbReference type="OrthoDB" id="202537at2759"/>
<organism evidence="13 14">
    <name type="scientific">Colocasia esculenta</name>
    <name type="common">Wild taro</name>
    <name type="synonym">Arum esculentum</name>
    <dbReference type="NCBI Taxonomy" id="4460"/>
    <lineage>
        <taxon>Eukaryota</taxon>
        <taxon>Viridiplantae</taxon>
        <taxon>Streptophyta</taxon>
        <taxon>Embryophyta</taxon>
        <taxon>Tracheophyta</taxon>
        <taxon>Spermatophyta</taxon>
        <taxon>Magnoliopsida</taxon>
        <taxon>Liliopsida</taxon>
        <taxon>Araceae</taxon>
        <taxon>Aroideae</taxon>
        <taxon>Colocasieae</taxon>
        <taxon>Colocasia</taxon>
    </lineage>
</organism>
<keyword evidence="4 7" id="KW-0378">Hydrolase</keyword>
<evidence type="ECO:0000256" key="8">
    <source>
        <dbReference type="SAM" id="MobiDB-lite"/>
    </source>
</evidence>